<feature type="region of interest" description="Disordered" evidence="2">
    <location>
        <begin position="1"/>
        <end position="23"/>
    </location>
</feature>
<organism evidence="3 4">
    <name type="scientific">Actinidia rufa</name>
    <dbReference type="NCBI Taxonomy" id="165716"/>
    <lineage>
        <taxon>Eukaryota</taxon>
        <taxon>Viridiplantae</taxon>
        <taxon>Streptophyta</taxon>
        <taxon>Embryophyta</taxon>
        <taxon>Tracheophyta</taxon>
        <taxon>Spermatophyta</taxon>
        <taxon>Magnoliopsida</taxon>
        <taxon>eudicotyledons</taxon>
        <taxon>Gunneridae</taxon>
        <taxon>Pentapetalae</taxon>
        <taxon>asterids</taxon>
        <taxon>Ericales</taxon>
        <taxon>Actinidiaceae</taxon>
        <taxon>Actinidia</taxon>
    </lineage>
</organism>
<feature type="coiled-coil region" evidence="1">
    <location>
        <begin position="193"/>
        <end position="255"/>
    </location>
</feature>
<name>A0A7J0DMY4_9ERIC</name>
<gene>
    <name evidence="3" type="ORF">Acr_00g0058840</name>
</gene>
<evidence type="ECO:0000256" key="1">
    <source>
        <dbReference type="SAM" id="Coils"/>
    </source>
</evidence>
<comment type="caution">
    <text evidence="3">The sequence shown here is derived from an EMBL/GenBank/DDBJ whole genome shotgun (WGS) entry which is preliminary data.</text>
</comment>
<dbReference type="AlphaFoldDB" id="A0A7J0DMY4"/>
<evidence type="ECO:0000256" key="2">
    <source>
        <dbReference type="SAM" id="MobiDB-lite"/>
    </source>
</evidence>
<dbReference type="Proteomes" id="UP000585474">
    <property type="component" value="Unassembled WGS sequence"/>
</dbReference>
<proteinExistence type="predicted"/>
<dbReference type="EMBL" id="BJWL01000314">
    <property type="protein sequence ID" value="GFS38672.1"/>
    <property type="molecule type" value="Genomic_DNA"/>
</dbReference>
<evidence type="ECO:0000313" key="3">
    <source>
        <dbReference type="EMBL" id="GFS38672.1"/>
    </source>
</evidence>
<dbReference type="OrthoDB" id="1304813at2759"/>
<sequence>MPNRETVSTLGESVGSINSPNSFDLLTRRHEDPAVTKALKLVTTPESTARESTSDISSKKASPKVLIMPAHHFSSVISTFQGEEYIFECQRNYLRSLWKGTSQKIARHRLDLLNIFEEKVDKVVKEMERTNIVDVSPLKNLLATFFQNIRHYNSARSSSMEKMSREMKVELLKIAKHSIFDAEVEEGEMVKYIQALQATVANIDSEEAQLKKKLEDLRIQREEAKSSLLKKEEKLLKLQANVLNLKEEVSTIEDT</sequence>
<keyword evidence="4" id="KW-1185">Reference proteome</keyword>
<accession>A0A7J0DMY4</accession>
<protein>
    <submittedName>
        <fullName evidence="3">Uncharacterized protein</fullName>
    </submittedName>
</protein>
<reference evidence="4" key="1">
    <citation type="submission" date="2019-07" db="EMBL/GenBank/DDBJ databases">
        <title>De Novo Assembly of kiwifruit Actinidia rufa.</title>
        <authorList>
            <person name="Sugita-Konishi S."/>
            <person name="Sato K."/>
            <person name="Mori E."/>
            <person name="Abe Y."/>
            <person name="Kisaki G."/>
            <person name="Hamano K."/>
            <person name="Suezawa K."/>
            <person name="Otani M."/>
            <person name="Fukuda T."/>
            <person name="Manabe T."/>
            <person name="Gomi K."/>
            <person name="Tabuchi M."/>
            <person name="Akimitsu K."/>
            <person name="Kataoka I."/>
        </authorList>
    </citation>
    <scope>NUCLEOTIDE SEQUENCE [LARGE SCALE GENOMIC DNA]</scope>
    <source>
        <strain evidence="4">cv. Fuchu</strain>
    </source>
</reference>
<keyword evidence="1" id="KW-0175">Coiled coil</keyword>
<evidence type="ECO:0000313" key="4">
    <source>
        <dbReference type="Proteomes" id="UP000585474"/>
    </source>
</evidence>